<keyword evidence="7" id="KW-1185">Reference proteome</keyword>
<keyword evidence="4" id="KW-1133">Transmembrane helix</keyword>
<feature type="transmembrane region" description="Helical" evidence="4">
    <location>
        <begin position="480"/>
        <end position="503"/>
    </location>
</feature>
<feature type="transmembrane region" description="Helical" evidence="4">
    <location>
        <begin position="429"/>
        <end position="449"/>
    </location>
</feature>
<evidence type="ECO:0000256" key="1">
    <source>
        <dbReference type="ARBA" id="ARBA00007362"/>
    </source>
</evidence>
<feature type="transmembrane region" description="Helical" evidence="4">
    <location>
        <begin position="560"/>
        <end position="581"/>
    </location>
</feature>
<sequence length="777" mass="84818">MGRFEKRPDNPRVRGELSRSAETALWAIVEDLEHLQQNVLKSLQEEIKRLQTEKDRLSNEIQQLVEEKEHLQHVRQITEQQVLIRQLAEALAKHISSQLQSSLRTIANQVIESEFRERAGLKSAESGSDFPEKNNENTERLLGTLDDTLTIAFNSLQQELKNYQSDISQQLSRMYSQQQQGEAILEELTNHLQSSLAKTIKETSQAAVQVSPPTVLQPPEPQPESPPNTYPLLAEVTKSPKASAPATVLQPPEQQPDSSSESLSAVIQNAQTPPPTVLQPPEQQPDSYPNTFPLLGEVTRNADKPISEISQDLSENVTESSAPPLVSPATELPPAKENTSEQISVISKDLSEIEITSEPVQEKVIESISVTPKEETKSPPTRRNSREPISVISRNLPKSRTKSPPAAPAQRQGSTSPPPRSRPRRSSGLSPIQIGFLLVVLSAVVSSLYNVAIKQMFFKAIDSLGVLEVEGLISPTLGNIFLILTLRLMVVVPLMILLAPIMYPQVWQDLQNLMGSLRSNSTPGSPKIPQRVLQLSIASGCFLFLSQVLIYLAIGQIATGMAIALFFVYPLFSGLLSWLLFRDRPSSLRAAAIGSIFCGELLVLGGSLNTGIDNIPLAGSTAIFGGVAFACYVILTRICATKVHPVSFTLINFSTMLVLSFIGLMLPLPESWSLVVDQSKLLEIVLSASILGVLTLSGYVFNHVGIHRLGAPRAAIIGAGVPILTVIFAGLMIQETLEIVQILGVLFVTFGAAAFSFEKMRSQVKSSSREQVTGDGE</sequence>
<evidence type="ECO:0000313" key="6">
    <source>
        <dbReference type="EMBL" id="RCJ41257.1"/>
    </source>
</evidence>
<comment type="similarity">
    <text evidence="1">Belongs to the EamA transporter family.</text>
</comment>
<protein>
    <recommendedName>
        <fullName evidence="5">EamA domain-containing protein</fullName>
    </recommendedName>
</protein>
<gene>
    <name evidence="6" type="ORF">A6770_09285</name>
</gene>
<organism evidence="6 7">
    <name type="scientific">Nostoc minutum NIES-26</name>
    <dbReference type="NCBI Taxonomy" id="1844469"/>
    <lineage>
        <taxon>Bacteria</taxon>
        <taxon>Bacillati</taxon>
        <taxon>Cyanobacteriota</taxon>
        <taxon>Cyanophyceae</taxon>
        <taxon>Nostocales</taxon>
        <taxon>Nostocaceae</taxon>
        <taxon>Nostoc</taxon>
    </lineage>
</organism>
<feature type="compositionally biased region" description="Pro residues" evidence="3">
    <location>
        <begin position="215"/>
        <end position="229"/>
    </location>
</feature>
<feature type="region of interest" description="Disordered" evidence="3">
    <location>
        <begin position="366"/>
        <end position="427"/>
    </location>
</feature>
<proteinExistence type="inferred from homology"/>
<feature type="domain" description="EamA" evidence="5">
    <location>
        <begin position="621"/>
        <end position="755"/>
    </location>
</feature>
<dbReference type="Pfam" id="PF00892">
    <property type="entry name" value="EamA"/>
    <property type="match status" value="1"/>
</dbReference>
<dbReference type="EMBL" id="LXQD01000023">
    <property type="protein sequence ID" value="RCJ41257.1"/>
    <property type="molecule type" value="Genomic_DNA"/>
</dbReference>
<feature type="region of interest" description="Disordered" evidence="3">
    <location>
        <begin position="203"/>
        <end position="343"/>
    </location>
</feature>
<feature type="transmembrane region" description="Helical" evidence="4">
    <location>
        <begin position="714"/>
        <end position="733"/>
    </location>
</feature>
<feature type="transmembrane region" description="Helical" evidence="4">
    <location>
        <begin position="681"/>
        <end position="702"/>
    </location>
</feature>
<name>A0A367RXC2_9NOSO</name>
<dbReference type="AlphaFoldDB" id="A0A367RXC2"/>
<feature type="transmembrane region" description="Helical" evidence="4">
    <location>
        <begin position="614"/>
        <end position="635"/>
    </location>
</feature>
<dbReference type="SUPFAM" id="SSF103481">
    <property type="entry name" value="Multidrug resistance efflux transporter EmrE"/>
    <property type="match status" value="2"/>
</dbReference>
<dbReference type="PANTHER" id="PTHR22911">
    <property type="entry name" value="ACYL-MALONYL CONDENSING ENZYME-RELATED"/>
    <property type="match status" value="1"/>
</dbReference>
<feature type="transmembrane region" description="Helical" evidence="4">
    <location>
        <begin position="532"/>
        <end position="554"/>
    </location>
</feature>
<keyword evidence="4" id="KW-0472">Membrane</keyword>
<feature type="compositionally biased region" description="Polar residues" evidence="3">
    <location>
        <begin position="308"/>
        <end position="321"/>
    </location>
</feature>
<feature type="compositionally biased region" description="Polar residues" evidence="3">
    <location>
        <begin position="203"/>
        <end position="214"/>
    </location>
</feature>
<accession>A0A367RXC2</accession>
<evidence type="ECO:0000256" key="2">
    <source>
        <dbReference type="SAM" id="Coils"/>
    </source>
</evidence>
<comment type="caution">
    <text evidence="6">The sequence shown here is derived from an EMBL/GenBank/DDBJ whole genome shotgun (WGS) entry which is preliminary data.</text>
</comment>
<feature type="transmembrane region" description="Helical" evidence="4">
    <location>
        <begin position="647"/>
        <end position="669"/>
    </location>
</feature>
<evidence type="ECO:0000313" key="7">
    <source>
        <dbReference type="Proteomes" id="UP000252107"/>
    </source>
</evidence>
<evidence type="ECO:0000256" key="4">
    <source>
        <dbReference type="SAM" id="Phobius"/>
    </source>
</evidence>
<dbReference type="GO" id="GO:0016020">
    <property type="term" value="C:membrane"/>
    <property type="evidence" value="ECO:0007669"/>
    <property type="project" value="InterPro"/>
</dbReference>
<reference evidence="6" key="1">
    <citation type="submission" date="2016-04" db="EMBL/GenBank/DDBJ databases">
        <authorList>
            <person name="Tabuchi Yagui T.R."/>
        </authorList>
    </citation>
    <scope>NUCLEOTIDE SEQUENCE [LARGE SCALE GENOMIC DNA]</scope>
    <source>
        <strain evidence="6">NIES-26</strain>
    </source>
</reference>
<feature type="compositionally biased region" description="Low complexity" evidence="3">
    <location>
        <begin position="249"/>
        <end position="264"/>
    </location>
</feature>
<dbReference type="Proteomes" id="UP000252107">
    <property type="component" value="Unassembled WGS sequence"/>
</dbReference>
<dbReference type="InterPro" id="IPR000620">
    <property type="entry name" value="EamA_dom"/>
</dbReference>
<dbReference type="InterPro" id="IPR037185">
    <property type="entry name" value="EmrE-like"/>
</dbReference>
<keyword evidence="2" id="KW-0175">Coiled coil</keyword>
<feature type="transmembrane region" description="Helical" evidence="4">
    <location>
        <begin position="739"/>
        <end position="757"/>
    </location>
</feature>
<evidence type="ECO:0000256" key="3">
    <source>
        <dbReference type="SAM" id="MobiDB-lite"/>
    </source>
</evidence>
<feature type="coiled-coil region" evidence="2">
    <location>
        <begin position="33"/>
        <end position="81"/>
    </location>
</feature>
<keyword evidence="4" id="KW-0812">Transmembrane</keyword>
<dbReference type="PANTHER" id="PTHR22911:SF137">
    <property type="entry name" value="SOLUTE CARRIER FAMILY 35 MEMBER G2-RELATED"/>
    <property type="match status" value="1"/>
</dbReference>
<evidence type="ECO:0000259" key="5">
    <source>
        <dbReference type="Pfam" id="PF00892"/>
    </source>
</evidence>